<name>A7I603_METB6</name>
<dbReference type="EMBL" id="CP000780">
    <property type="protein sequence ID" value="ABS55164.1"/>
    <property type="molecule type" value="Genomic_DNA"/>
</dbReference>
<evidence type="ECO:0000313" key="2">
    <source>
        <dbReference type="EMBL" id="ABS55164.1"/>
    </source>
</evidence>
<feature type="compositionally biased region" description="Basic and acidic residues" evidence="1">
    <location>
        <begin position="120"/>
        <end position="135"/>
    </location>
</feature>
<dbReference type="KEGG" id="mbn:Mboo_0646"/>
<evidence type="ECO:0000256" key="1">
    <source>
        <dbReference type="SAM" id="MobiDB-lite"/>
    </source>
</evidence>
<feature type="region of interest" description="Disordered" evidence="1">
    <location>
        <begin position="115"/>
        <end position="154"/>
    </location>
</feature>
<dbReference type="eggNOG" id="arCOG12685">
    <property type="taxonomic scope" value="Archaea"/>
</dbReference>
<reference evidence="3" key="1">
    <citation type="journal article" date="2015" name="Microbiology">
        <title>Genome of Methanoregula boonei 6A8 reveals adaptations to oligotrophic peatland environments.</title>
        <authorList>
            <person name="Braeuer S."/>
            <person name="Cadillo-Quiroz H."/>
            <person name="Kyrpides N."/>
            <person name="Woyke T."/>
            <person name="Goodwin L."/>
            <person name="Detter C."/>
            <person name="Podell S."/>
            <person name="Yavitt J.B."/>
            <person name="Zinder S.H."/>
        </authorList>
    </citation>
    <scope>NUCLEOTIDE SEQUENCE [LARGE SCALE GENOMIC DNA]</scope>
    <source>
        <strain evidence="3">DSM 21154 / JCM 14090 / 6A8</strain>
    </source>
</reference>
<dbReference type="Proteomes" id="UP000002408">
    <property type="component" value="Chromosome"/>
</dbReference>
<protein>
    <submittedName>
        <fullName evidence="2">Uncharacterized protein</fullName>
    </submittedName>
</protein>
<sequence length="154" mass="17812">MQKNPARKYQVVEEAEIDLVLRSRDSREFYEQYLKVFPDTKKGLDSISKIWKRRSEFAKKRQLTLPQAETGTAATREIQSLIADQTKIMTDIAALTRENLEISRQILQALEHQNRLMTGHPDEKAKDPVHPEHLQKPPVQKKIPEKQTPIMVGS</sequence>
<accession>A7I603</accession>
<dbReference type="HOGENOM" id="CLU_1700268_0_0_2"/>
<dbReference type="RefSeq" id="WP_012106186.1">
    <property type="nucleotide sequence ID" value="NC_009712.1"/>
</dbReference>
<dbReference type="OrthoDB" id="384873at2157"/>
<dbReference type="STRING" id="456442.Mboo_0646"/>
<dbReference type="GeneID" id="5410038"/>
<organism evidence="2 3">
    <name type="scientific">Methanoregula boonei (strain DSM 21154 / JCM 14090 / 6A8)</name>
    <dbReference type="NCBI Taxonomy" id="456442"/>
    <lineage>
        <taxon>Archaea</taxon>
        <taxon>Methanobacteriati</taxon>
        <taxon>Methanobacteriota</taxon>
        <taxon>Stenosarchaea group</taxon>
        <taxon>Methanomicrobia</taxon>
        <taxon>Methanomicrobiales</taxon>
        <taxon>Methanoregulaceae</taxon>
        <taxon>Methanoregula</taxon>
    </lineage>
</organism>
<dbReference type="AlphaFoldDB" id="A7I603"/>
<evidence type="ECO:0000313" key="3">
    <source>
        <dbReference type="Proteomes" id="UP000002408"/>
    </source>
</evidence>
<proteinExistence type="predicted"/>
<keyword evidence="3" id="KW-1185">Reference proteome</keyword>
<gene>
    <name evidence="2" type="ordered locus">Mboo_0646</name>
</gene>